<dbReference type="GO" id="GO:0007165">
    <property type="term" value="P:signal transduction"/>
    <property type="evidence" value="ECO:0000318"/>
    <property type="project" value="GO_Central"/>
</dbReference>
<dbReference type="PANTHER" id="PTHR47989">
    <property type="entry name" value="OS01G0750732 PROTEIN"/>
    <property type="match status" value="1"/>
</dbReference>
<evidence type="ECO:0000256" key="6">
    <source>
        <dbReference type="PROSITE-ProRule" id="PRU10141"/>
    </source>
</evidence>
<dbReference type="AlphaFoldDB" id="F4IRL7"/>
<dbReference type="FunFam" id="1.10.510.10:FF:000223">
    <property type="entry name" value="probable receptor-like protein kinase At1g80640"/>
    <property type="match status" value="1"/>
</dbReference>
<dbReference type="GO" id="GO:0005524">
    <property type="term" value="F:ATP binding"/>
    <property type="evidence" value="ECO:0007669"/>
    <property type="project" value="UniProtKB-UniRule"/>
</dbReference>
<feature type="transmembrane region" description="Helical" evidence="8">
    <location>
        <begin position="46"/>
        <end position="70"/>
    </location>
</feature>
<evidence type="ECO:0000313" key="10">
    <source>
        <dbReference type="Araport" id="AT2G25220"/>
    </source>
</evidence>
<dbReference type="GeneID" id="817060"/>
<dbReference type="TAIR" id="AT2G25220"/>
<dbReference type="PROSITE" id="PS00107">
    <property type="entry name" value="PROTEIN_KINASE_ATP"/>
    <property type="match status" value="1"/>
</dbReference>
<comment type="similarity">
    <text evidence="7">Belongs to the protein kinase superfamily.</text>
</comment>
<dbReference type="Araport" id="AT2G25220"/>
<dbReference type="SMART" id="SM00220">
    <property type="entry name" value="S_TKc"/>
    <property type="match status" value="1"/>
</dbReference>
<dbReference type="InterPro" id="IPR008271">
    <property type="entry name" value="Ser/Thr_kinase_AS"/>
</dbReference>
<dbReference type="RefSeq" id="NP_001189598.1">
    <property type="nucleotide sequence ID" value="NM_001202669.1"/>
</dbReference>
<dbReference type="InterPro" id="IPR011009">
    <property type="entry name" value="Kinase-like_dom_sf"/>
</dbReference>
<dbReference type="GO" id="GO:0004672">
    <property type="term" value="F:protein kinase activity"/>
    <property type="evidence" value="ECO:0000318"/>
    <property type="project" value="GO_Central"/>
</dbReference>
<protein>
    <submittedName>
        <fullName evidence="11">Protein kinase superfamily protein</fullName>
    </submittedName>
</protein>
<evidence type="ECO:0000256" key="1">
    <source>
        <dbReference type="ARBA" id="ARBA00022527"/>
    </source>
</evidence>
<reference evidence="12" key="2">
    <citation type="journal article" date="2017" name="Plant J.">
        <title>Araport11: a complete reannotation of the Arabidopsis thaliana reference genome.</title>
        <authorList>
            <person name="Cheng C.Y."/>
            <person name="Krishnakumar V."/>
            <person name="Chan A.P."/>
            <person name="Thibaud-Nissen F."/>
            <person name="Schobel S."/>
            <person name="Town C.D."/>
        </authorList>
    </citation>
    <scope>GENOME REANNOTATION</scope>
    <source>
        <strain evidence="12">cv. Columbia</strain>
    </source>
</reference>
<dbReference type="FunCoup" id="F4IRL7">
    <property type="interactions" value="234"/>
</dbReference>
<feature type="domain" description="Protein kinase" evidence="9">
    <location>
        <begin position="151"/>
        <end position="422"/>
    </location>
</feature>
<dbReference type="Proteomes" id="UP000006548">
    <property type="component" value="Chromosome 2"/>
</dbReference>
<organism evidence="11 12">
    <name type="scientific">Arabidopsis thaliana</name>
    <name type="common">Mouse-ear cress</name>
    <dbReference type="NCBI Taxonomy" id="3702"/>
    <lineage>
        <taxon>Eukaryota</taxon>
        <taxon>Viridiplantae</taxon>
        <taxon>Streptophyta</taxon>
        <taxon>Embryophyta</taxon>
        <taxon>Tracheophyta</taxon>
        <taxon>Spermatophyta</taxon>
        <taxon>Magnoliopsida</taxon>
        <taxon>eudicotyledons</taxon>
        <taxon>Gunneridae</taxon>
        <taxon>Pentapetalae</taxon>
        <taxon>rosids</taxon>
        <taxon>malvids</taxon>
        <taxon>Brassicales</taxon>
        <taxon>Brassicaceae</taxon>
        <taxon>Camelineae</taxon>
        <taxon>Arabidopsis</taxon>
    </lineage>
</organism>
<dbReference type="InterPro" id="IPR017441">
    <property type="entry name" value="Protein_kinase_ATP_BS"/>
</dbReference>
<dbReference type="Gene3D" id="1.10.510.10">
    <property type="entry name" value="Transferase(Phosphotransferase) domain 1"/>
    <property type="match status" value="1"/>
</dbReference>
<keyword evidence="13" id="KW-1267">Proteomics identification</keyword>
<evidence type="ECO:0000313" key="11">
    <source>
        <dbReference type="EMBL" id="AEC07673.1"/>
    </source>
</evidence>
<keyword evidence="5 6" id="KW-0067">ATP-binding</keyword>
<dbReference type="SMR" id="F4IRL7"/>
<evidence type="ECO:0000256" key="3">
    <source>
        <dbReference type="ARBA" id="ARBA00022741"/>
    </source>
</evidence>
<dbReference type="PANTHER" id="PTHR47989:SF27">
    <property type="entry name" value="PROTEIN KINASE DOMAIN-CONTAINING PROTEIN"/>
    <property type="match status" value="1"/>
</dbReference>
<keyword evidence="12" id="KW-1185">Reference proteome</keyword>
<dbReference type="InterPro" id="IPR000719">
    <property type="entry name" value="Prot_kinase_dom"/>
</dbReference>
<proteinExistence type="evidence at protein level"/>
<dbReference type="Pfam" id="PF07714">
    <property type="entry name" value="PK_Tyr_Ser-Thr"/>
    <property type="match status" value="1"/>
</dbReference>
<dbReference type="KEGG" id="ath:AT2G25220"/>
<dbReference type="InParanoid" id="F4IRL7"/>
<dbReference type="SUPFAM" id="SSF56112">
    <property type="entry name" value="Protein kinase-like (PK-like)"/>
    <property type="match status" value="1"/>
</dbReference>
<accession>F4IRL7</accession>
<evidence type="ECO:0000259" key="9">
    <source>
        <dbReference type="PROSITE" id="PS50011"/>
    </source>
</evidence>
<keyword evidence="1 7" id="KW-0723">Serine/threonine-protein kinase</keyword>
<dbReference type="ProteomicsDB" id="201893"/>
<evidence type="ECO:0000256" key="7">
    <source>
        <dbReference type="RuleBase" id="RU000304"/>
    </source>
</evidence>
<keyword evidence="2" id="KW-0808">Transferase</keyword>
<dbReference type="InterPro" id="IPR001245">
    <property type="entry name" value="Ser-Thr/Tyr_kinase_cat_dom"/>
</dbReference>
<gene>
    <name evidence="10 11" type="ordered locus">At2g25220</name>
</gene>
<evidence type="ECO:0007829" key="13">
    <source>
        <dbReference type="PeptideAtlas" id="F4IRL7"/>
    </source>
</evidence>
<sequence>MIFITVSASSASNPSLAPVYSSMATFSPRIQMGSGEEDRFDAHKKLLIGLIISFSSLGLIILFCFGFWVYRKNQSPKSINNSGTFISNERICNKFQSLYVFNGSSNSESGNSFSLLMRRLGSIKTQRRTSIQKGYVQFFDIKTLEKATGGFKESSVIGQGGFGCVYKGCLDNNVKAAVKKIENVSQEAKREFQNEVDLLSKIHHSNVISLLGSASEINSSFIVYELMEKGSLDEQLHGPSRGSALTWHMRMKIALDTARGLEYLHEHCRPPVIHRDLKSSNILLDSSFNAKISDFGLAVSLDEHGKNNIKLSGTLGYVAPEYLLDGKLTDKSDVYAFGVVLLELLLGRRPVEKLTPAQCQSLVTWAMPQLTDRSKLPNIVDAVIKDTMDLKHLYQVAAMAVLCVQPEPSYRPLITDVLHSLVPLVPVELGGTLRLTR</sequence>
<keyword evidence="8" id="KW-1133">Transmembrane helix</keyword>
<keyword evidence="8" id="KW-0472">Membrane</keyword>
<evidence type="ECO:0000256" key="4">
    <source>
        <dbReference type="ARBA" id="ARBA00022777"/>
    </source>
</evidence>
<evidence type="ECO:0000256" key="5">
    <source>
        <dbReference type="ARBA" id="ARBA00022840"/>
    </source>
</evidence>
<keyword evidence="3 6" id="KW-0547">Nucleotide-binding</keyword>
<dbReference type="GO" id="GO:0004674">
    <property type="term" value="F:protein serine/threonine kinase activity"/>
    <property type="evidence" value="ECO:0007669"/>
    <property type="project" value="UniProtKB-KW"/>
</dbReference>
<evidence type="ECO:0000256" key="2">
    <source>
        <dbReference type="ARBA" id="ARBA00022679"/>
    </source>
</evidence>
<dbReference type="Gene3D" id="3.30.200.20">
    <property type="entry name" value="Phosphorylase Kinase, domain 1"/>
    <property type="match status" value="1"/>
</dbReference>
<dbReference type="FunFam" id="3.30.200.20:FF:000342">
    <property type="entry name" value="Protein kinase superfamily protein"/>
    <property type="match status" value="1"/>
</dbReference>
<keyword evidence="4 11" id="KW-0418">Kinase</keyword>
<keyword evidence="8" id="KW-0812">Transmembrane</keyword>
<reference evidence="11 12" key="1">
    <citation type="journal article" date="1999" name="Nature">
        <title>Sequence and analysis of chromosome 2 of the plant Arabidopsis thaliana.</title>
        <authorList>
            <person name="Lin X."/>
            <person name="Kaul S."/>
            <person name="Rounsley S."/>
            <person name="Shea T.P."/>
            <person name="Benito M.I."/>
            <person name="Town C.D."/>
            <person name="Fujii C.Y."/>
            <person name="Mason T."/>
            <person name="Bowman C.L."/>
            <person name="Barnstead M."/>
            <person name="Feldblyum T.V."/>
            <person name="Buell C.R."/>
            <person name="Ketchum K.A."/>
            <person name="Lee J."/>
            <person name="Ronning C.M."/>
            <person name="Koo H.L."/>
            <person name="Moffat K.S."/>
            <person name="Cronin L.A."/>
            <person name="Shen M."/>
            <person name="Pai G."/>
            <person name="Van Aken S."/>
            <person name="Umayam L."/>
            <person name="Tallon L.J."/>
            <person name="Gill J.E."/>
            <person name="Adams M.D."/>
            <person name="Carrera A.J."/>
            <person name="Creasy T.H."/>
            <person name="Goodman H.M."/>
            <person name="Somerville C.R."/>
            <person name="Copenhaver G.P."/>
            <person name="Preuss D."/>
            <person name="Nierman W.C."/>
            <person name="White O."/>
            <person name="Eisen J.A."/>
            <person name="Salzberg S.L."/>
            <person name="Fraser C.M."/>
            <person name="Venter J.C."/>
        </authorList>
    </citation>
    <scope>NUCLEOTIDE SEQUENCE [LARGE SCALE GENOMIC DNA]</scope>
    <source>
        <strain evidence="12">cv. Columbia</strain>
    </source>
</reference>
<dbReference type="PROSITE" id="PS00108">
    <property type="entry name" value="PROTEIN_KINASE_ST"/>
    <property type="match status" value="1"/>
</dbReference>
<evidence type="ECO:0000313" key="12">
    <source>
        <dbReference type="Proteomes" id="UP000006548"/>
    </source>
</evidence>
<dbReference type="GO" id="GO:0005886">
    <property type="term" value="C:plasma membrane"/>
    <property type="evidence" value="ECO:0000318"/>
    <property type="project" value="GO_Central"/>
</dbReference>
<dbReference type="PaxDb" id="3702-AT2G25220.2"/>
<dbReference type="PROSITE" id="PS50011">
    <property type="entry name" value="PROTEIN_KINASE_DOM"/>
    <property type="match status" value="1"/>
</dbReference>
<name>F4IRL7_ARATH</name>
<dbReference type="eggNOG" id="KOG1187">
    <property type="taxonomic scope" value="Eukaryota"/>
</dbReference>
<dbReference type="ExpressionAtlas" id="F4IRL7">
    <property type="expression patterns" value="baseline and differential"/>
</dbReference>
<dbReference type="EMBL" id="CP002685">
    <property type="protein sequence ID" value="AEC07673.1"/>
    <property type="molecule type" value="Genomic_DNA"/>
</dbReference>
<feature type="binding site" evidence="6">
    <location>
        <position position="180"/>
    </location>
    <ligand>
        <name>ATP</name>
        <dbReference type="ChEBI" id="CHEBI:30616"/>
    </ligand>
</feature>
<evidence type="ECO:0000256" key="8">
    <source>
        <dbReference type="SAM" id="Phobius"/>
    </source>
</evidence>